<dbReference type="EMBL" id="VSRR010001817">
    <property type="protein sequence ID" value="MPC27871.1"/>
    <property type="molecule type" value="Genomic_DNA"/>
</dbReference>
<proteinExistence type="predicted"/>
<name>A0A5B7E1N4_PORTR</name>
<evidence type="ECO:0000313" key="2">
    <source>
        <dbReference type="Proteomes" id="UP000324222"/>
    </source>
</evidence>
<accession>A0A5B7E1N4</accession>
<protein>
    <submittedName>
        <fullName evidence="1">Uncharacterized protein</fullName>
    </submittedName>
</protein>
<dbReference type="Proteomes" id="UP000324222">
    <property type="component" value="Unassembled WGS sequence"/>
</dbReference>
<reference evidence="1 2" key="1">
    <citation type="submission" date="2019-05" db="EMBL/GenBank/DDBJ databases">
        <title>Another draft genome of Portunus trituberculatus and its Hox gene families provides insights of decapod evolution.</title>
        <authorList>
            <person name="Jeong J.-H."/>
            <person name="Song I."/>
            <person name="Kim S."/>
            <person name="Choi T."/>
            <person name="Kim D."/>
            <person name="Ryu S."/>
            <person name="Kim W."/>
        </authorList>
    </citation>
    <scope>NUCLEOTIDE SEQUENCE [LARGE SCALE GENOMIC DNA]</scope>
    <source>
        <tissue evidence="1">Muscle</tissue>
    </source>
</reference>
<evidence type="ECO:0000313" key="1">
    <source>
        <dbReference type="EMBL" id="MPC27871.1"/>
    </source>
</evidence>
<dbReference type="AlphaFoldDB" id="A0A5B7E1N4"/>
<keyword evidence="2" id="KW-1185">Reference proteome</keyword>
<sequence length="125" mass="14626">MTPFTLSELQTSYLFRDCPFCKLNSTFELFNDNIQGSLKSFVLSSKEHLHCFKVHHKAISVLDFQVQESCSDVSARYHVSSWFNFILVRLSKKFYISMIKLNTYLDSEGLIFECIKISSKIQLFF</sequence>
<gene>
    <name evidence="1" type="ORF">E2C01_021062</name>
</gene>
<organism evidence="1 2">
    <name type="scientific">Portunus trituberculatus</name>
    <name type="common">Swimming crab</name>
    <name type="synonym">Neptunus trituberculatus</name>
    <dbReference type="NCBI Taxonomy" id="210409"/>
    <lineage>
        <taxon>Eukaryota</taxon>
        <taxon>Metazoa</taxon>
        <taxon>Ecdysozoa</taxon>
        <taxon>Arthropoda</taxon>
        <taxon>Crustacea</taxon>
        <taxon>Multicrustacea</taxon>
        <taxon>Malacostraca</taxon>
        <taxon>Eumalacostraca</taxon>
        <taxon>Eucarida</taxon>
        <taxon>Decapoda</taxon>
        <taxon>Pleocyemata</taxon>
        <taxon>Brachyura</taxon>
        <taxon>Eubrachyura</taxon>
        <taxon>Portunoidea</taxon>
        <taxon>Portunidae</taxon>
        <taxon>Portuninae</taxon>
        <taxon>Portunus</taxon>
    </lineage>
</organism>
<comment type="caution">
    <text evidence="1">The sequence shown here is derived from an EMBL/GenBank/DDBJ whole genome shotgun (WGS) entry which is preliminary data.</text>
</comment>